<feature type="compositionally biased region" description="Low complexity" evidence="1">
    <location>
        <begin position="179"/>
        <end position="209"/>
    </location>
</feature>
<keyword evidence="4" id="KW-1185">Reference proteome</keyword>
<feature type="chain" id="PRO_5041928632" description="Extracellular serine-rich protein" evidence="2">
    <location>
        <begin position="19"/>
        <end position="237"/>
    </location>
</feature>
<proteinExistence type="predicted"/>
<organism evidence="3 4">
    <name type="scientific">Roridomyces roridus</name>
    <dbReference type="NCBI Taxonomy" id="1738132"/>
    <lineage>
        <taxon>Eukaryota</taxon>
        <taxon>Fungi</taxon>
        <taxon>Dikarya</taxon>
        <taxon>Basidiomycota</taxon>
        <taxon>Agaricomycotina</taxon>
        <taxon>Agaricomycetes</taxon>
        <taxon>Agaricomycetidae</taxon>
        <taxon>Agaricales</taxon>
        <taxon>Marasmiineae</taxon>
        <taxon>Mycenaceae</taxon>
        <taxon>Roridomyces</taxon>
    </lineage>
</organism>
<keyword evidence="2" id="KW-0732">Signal</keyword>
<dbReference type="EMBL" id="JARKIF010000023">
    <property type="protein sequence ID" value="KAJ7615827.1"/>
    <property type="molecule type" value="Genomic_DNA"/>
</dbReference>
<dbReference type="CDD" id="cd00920">
    <property type="entry name" value="Cupredoxin"/>
    <property type="match status" value="1"/>
</dbReference>
<reference evidence="3" key="1">
    <citation type="submission" date="2023-03" db="EMBL/GenBank/DDBJ databases">
        <title>Massive genome expansion in bonnet fungi (Mycena s.s.) driven by repeated elements and novel gene families across ecological guilds.</title>
        <authorList>
            <consortium name="Lawrence Berkeley National Laboratory"/>
            <person name="Harder C.B."/>
            <person name="Miyauchi S."/>
            <person name="Viragh M."/>
            <person name="Kuo A."/>
            <person name="Thoen E."/>
            <person name="Andreopoulos B."/>
            <person name="Lu D."/>
            <person name="Skrede I."/>
            <person name="Drula E."/>
            <person name="Henrissat B."/>
            <person name="Morin E."/>
            <person name="Kohler A."/>
            <person name="Barry K."/>
            <person name="LaButti K."/>
            <person name="Morin E."/>
            <person name="Salamov A."/>
            <person name="Lipzen A."/>
            <person name="Mereny Z."/>
            <person name="Hegedus B."/>
            <person name="Baldrian P."/>
            <person name="Stursova M."/>
            <person name="Weitz H."/>
            <person name="Taylor A."/>
            <person name="Grigoriev I.V."/>
            <person name="Nagy L.G."/>
            <person name="Martin F."/>
            <person name="Kauserud H."/>
        </authorList>
    </citation>
    <scope>NUCLEOTIDE SEQUENCE</scope>
    <source>
        <strain evidence="3">9284</strain>
    </source>
</reference>
<gene>
    <name evidence="3" type="ORF">FB45DRAFT_934755</name>
</gene>
<name>A0AAD7BAT0_9AGAR</name>
<dbReference type="AlphaFoldDB" id="A0AAD7BAT0"/>
<dbReference type="PANTHER" id="PTHR34883:SF15">
    <property type="entry name" value="EXTRACELLULAR SERINE-RICH PROTEIN"/>
    <property type="match status" value="1"/>
</dbReference>
<evidence type="ECO:0008006" key="5">
    <source>
        <dbReference type="Google" id="ProtNLM"/>
    </source>
</evidence>
<evidence type="ECO:0000256" key="2">
    <source>
        <dbReference type="SAM" id="SignalP"/>
    </source>
</evidence>
<dbReference type="PANTHER" id="PTHR34883">
    <property type="entry name" value="SERINE-RICH PROTEIN, PUTATIVE-RELATED-RELATED"/>
    <property type="match status" value="1"/>
</dbReference>
<feature type="signal peptide" evidence="2">
    <location>
        <begin position="1"/>
        <end position="18"/>
    </location>
</feature>
<dbReference type="Proteomes" id="UP001221142">
    <property type="component" value="Unassembled WGS sequence"/>
</dbReference>
<dbReference type="InterPro" id="IPR008972">
    <property type="entry name" value="Cupredoxin"/>
</dbReference>
<evidence type="ECO:0000313" key="4">
    <source>
        <dbReference type="Proteomes" id="UP001221142"/>
    </source>
</evidence>
<dbReference type="SUPFAM" id="SSF49503">
    <property type="entry name" value="Cupredoxins"/>
    <property type="match status" value="1"/>
</dbReference>
<sequence>MFVTSLVAAVSAALVVSAQTVHQVTVGGKPGAVALSFDPSQITAAQNDVVQFVFSGVPGNHSVTQSSFANPCQAIPGGFDSGWVFNDDPTAPAPTWNLTVTATTPLWFYCKQLKSTPGPAHCNLEMVGVINIGTKSFADFASAASAASTVLQTEGALSGSGAFATAAPNITGPSQALFGAAPSATAPSDGSSGSSNSAGSSGTTSSPPANKTGGALVNGVNSLSALGAALFGVVLVL</sequence>
<evidence type="ECO:0000313" key="3">
    <source>
        <dbReference type="EMBL" id="KAJ7615827.1"/>
    </source>
</evidence>
<comment type="caution">
    <text evidence="3">The sequence shown here is derived from an EMBL/GenBank/DDBJ whole genome shotgun (WGS) entry which is preliminary data.</text>
</comment>
<feature type="region of interest" description="Disordered" evidence="1">
    <location>
        <begin position="178"/>
        <end position="210"/>
    </location>
</feature>
<protein>
    <recommendedName>
        <fullName evidence="5">Extracellular serine-rich protein</fullName>
    </recommendedName>
</protein>
<dbReference type="InterPro" id="IPR052953">
    <property type="entry name" value="Ser-rich/MCO-related"/>
</dbReference>
<evidence type="ECO:0000256" key="1">
    <source>
        <dbReference type="SAM" id="MobiDB-lite"/>
    </source>
</evidence>
<dbReference type="Gene3D" id="2.60.40.420">
    <property type="entry name" value="Cupredoxins - blue copper proteins"/>
    <property type="match status" value="1"/>
</dbReference>
<accession>A0AAD7BAT0</accession>